<comment type="similarity">
    <text evidence="9">Belongs to the binding-protein-dependent transport system permease family.</text>
</comment>
<evidence type="ECO:0000313" key="12">
    <source>
        <dbReference type="Proteomes" id="UP001575652"/>
    </source>
</evidence>
<feature type="transmembrane region" description="Helical" evidence="9">
    <location>
        <begin position="244"/>
        <end position="271"/>
    </location>
</feature>
<evidence type="ECO:0000313" key="11">
    <source>
        <dbReference type="EMBL" id="MFB0835138.1"/>
    </source>
</evidence>
<dbReference type="EMBL" id="JBHDLJ010000008">
    <property type="protein sequence ID" value="MFB0835138.1"/>
    <property type="molecule type" value="Genomic_DNA"/>
</dbReference>
<dbReference type="InterPro" id="IPR000515">
    <property type="entry name" value="MetI-like"/>
</dbReference>
<name>A0ABV4UQA7_9MICC</name>
<evidence type="ECO:0000256" key="9">
    <source>
        <dbReference type="RuleBase" id="RU363032"/>
    </source>
</evidence>
<dbReference type="SUPFAM" id="SSF161098">
    <property type="entry name" value="MetI-like"/>
    <property type="match status" value="1"/>
</dbReference>
<evidence type="ECO:0000256" key="3">
    <source>
        <dbReference type="ARBA" id="ARBA00022448"/>
    </source>
</evidence>
<keyword evidence="4 9" id="KW-0812">Transmembrane</keyword>
<comment type="subunit">
    <text evidence="2">The complex is composed of two ATP-binding proteins (CysA), two transmembrane proteins (CysT and CysW) and a solute-binding protein (CysP).</text>
</comment>
<evidence type="ECO:0000256" key="7">
    <source>
        <dbReference type="ARBA" id="ARBA00023136"/>
    </source>
</evidence>
<protein>
    <submittedName>
        <fullName evidence="11">ABC transporter permease</fullName>
    </submittedName>
</protein>
<comment type="function">
    <text evidence="8">Part of the ABC transporter complex CysAWTP (TC 3.A.1.6.1) involved in sulfate/thiosulfate import. Probably responsible for the translocation of the substrate across the membrane.</text>
</comment>
<dbReference type="CDD" id="cd06261">
    <property type="entry name" value="TM_PBP2"/>
    <property type="match status" value="1"/>
</dbReference>
<keyword evidence="5 9" id="KW-1133">Transmembrane helix</keyword>
<feature type="transmembrane region" description="Helical" evidence="9">
    <location>
        <begin position="98"/>
        <end position="120"/>
    </location>
</feature>
<feature type="domain" description="ABC transmembrane type-1" evidence="10">
    <location>
        <begin position="60"/>
        <end position="263"/>
    </location>
</feature>
<dbReference type="InterPro" id="IPR006469">
    <property type="entry name" value="NifC_ABC_porter"/>
</dbReference>
<keyword evidence="7 9" id="KW-0472">Membrane</keyword>
<comment type="subcellular location">
    <subcellularLocation>
        <location evidence="9">Cell membrane</location>
        <topology evidence="9">Multi-pass membrane protein</topology>
    </subcellularLocation>
    <subcellularLocation>
        <location evidence="1">Membrane</location>
        <topology evidence="1">Multi-pass membrane protein</topology>
    </subcellularLocation>
</comment>
<evidence type="ECO:0000256" key="2">
    <source>
        <dbReference type="ARBA" id="ARBA00011779"/>
    </source>
</evidence>
<dbReference type="InterPro" id="IPR005667">
    <property type="entry name" value="Sulph_transpt2"/>
</dbReference>
<dbReference type="PANTHER" id="PTHR30406">
    <property type="entry name" value="SULFATE TRANSPORT SYSTEM PERMEASE PROTEIN"/>
    <property type="match status" value="1"/>
</dbReference>
<evidence type="ECO:0000256" key="8">
    <source>
        <dbReference type="ARBA" id="ARBA00025323"/>
    </source>
</evidence>
<dbReference type="InterPro" id="IPR035906">
    <property type="entry name" value="MetI-like_sf"/>
</dbReference>
<feature type="transmembrane region" description="Helical" evidence="9">
    <location>
        <begin position="184"/>
        <end position="206"/>
    </location>
</feature>
<evidence type="ECO:0000256" key="5">
    <source>
        <dbReference type="ARBA" id="ARBA00022989"/>
    </source>
</evidence>
<evidence type="ECO:0000256" key="1">
    <source>
        <dbReference type="ARBA" id="ARBA00004141"/>
    </source>
</evidence>
<keyword evidence="6" id="KW-0764">Sulfate transport</keyword>
<sequence length="273" mass="28038">MTSRRSFSPRLRRATTPRWLWAPAAVALVLLAGPLVALLGAADWQQLPEILARPASRTALGLSLATSAASTVLCLLLGLPLAVLLSRLGGPALQLLRGILVVPLVLSPVVSGLALLYFWGRQGLLGGWLDAAGLGVGFTPAAVVVVQVFVALPFLVVAALSSIEAVDADLELSAANAGAGAGQVLRHITLPLAAPGIVVGTLLAFARSLGEYGATITFAGSVEGRTRTLPLQIELALNSNDPQAAVGLSLILIGFYLIVLILAGAGVNGVFRR</sequence>
<proteinExistence type="inferred from homology"/>
<dbReference type="NCBIfam" id="TIGR01581">
    <property type="entry name" value="Mo_ABC_porter"/>
    <property type="match status" value="1"/>
</dbReference>
<evidence type="ECO:0000259" key="10">
    <source>
        <dbReference type="PROSITE" id="PS50928"/>
    </source>
</evidence>
<accession>A0ABV4UQA7</accession>
<dbReference type="PROSITE" id="PS50928">
    <property type="entry name" value="ABC_TM1"/>
    <property type="match status" value="1"/>
</dbReference>
<dbReference type="Pfam" id="PF00528">
    <property type="entry name" value="BPD_transp_1"/>
    <property type="match status" value="1"/>
</dbReference>
<keyword evidence="12" id="KW-1185">Reference proteome</keyword>
<dbReference type="Proteomes" id="UP001575652">
    <property type="component" value="Unassembled WGS sequence"/>
</dbReference>
<comment type="caution">
    <text evidence="11">The sequence shown here is derived from an EMBL/GenBank/DDBJ whole genome shotgun (WGS) entry which is preliminary data.</text>
</comment>
<organism evidence="11 12">
    <name type="scientific">Arthrobacter halodurans</name>
    <dbReference type="NCBI Taxonomy" id="516699"/>
    <lineage>
        <taxon>Bacteria</taxon>
        <taxon>Bacillati</taxon>
        <taxon>Actinomycetota</taxon>
        <taxon>Actinomycetes</taxon>
        <taxon>Micrococcales</taxon>
        <taxon>Micrococcaceae</taxon>
        <taxon>Arthrobacter</taxon>
    </lineage>
</organism>
<gene>
    <name evidence="11" type="ORF">ACETWP_11105</name>
</gene>
<evidence type="ECO:0000256" key="4">
    <source>
        <dbReference type="ARBA" id="ARBA00022692"/>
    </source>
</evidence>
<feature type="transmembrane region" description="Helical" evidence="9">
    <location>
        <begin position="62"/>
        <end position="86"/>
    </location>
</feature>
<dbReference type="PANTHER" id="PTHR30406:SF8">
    <property type="entry name" value="SULFATE TRANSPORT SYSTEM PERMEASE PROTEIN CYST"/>
    <property type="match status" value="1"/>
</dbReference>
<keyword evidence="3 9" id="KW-0813">Transport</keyword>
<dbReference type="Gene3D" id="1.10.3720.10">
    <property type="entry name" value="MetI-like"/>
    <property type="match status" value="1"/>
</dbReference>
<dbReference type="RefSeq" id="WP_373972310.1">
    <property type="nucleotide sequence ID" value="NZ_JBHDLJ010000008.1"/>
</dbReference>
<feature type="transmembrane region" description="Helical" evidence="9">
    <location>
        <begin position="140"/>
        <end position="163"/>
    </location>
</feature>
<evidence type="ECO:0000256" key="6">
    <source>
        <dbReference type="ARBA" id="ARBA00023032"/>
    </source>
</evidence>
<feature type="transmembrane region" description="Helical" evidence="9">
    <location>
        <begin position="20"/>
        <end position="42"/>
    </location>
</feature>
<reference evidence="11 12" key="1">
    <citation type="submission" date="2024-09" db="EMBL/GenBank/DDBJ databases">
        <authorList>
            <person name="Salinas-Garcia M.A."/>
            <person name="Prieme A."/>
        </authorList>
    </citation>
    <scope>NUCLEOTIDE SEQUENCE [LARGE SCALE GENOMIC DNA]</scope>
    <source>
        <strain evidence="11 12">DSM 21081</strain>
    </source>
</reference>